<reference evidence="8 9" key="1">
    <citation type="submission" date="2023-07" db="EMBL/GenBank/DDBJ databases">
        <title>Sorghum-associated microbial communities from plants grown in Nebraska, USA.</title>
        <authorList>
            <person name="Schachtman D."/>
        </authorList>
    </citation>
    <scope>NUCLEOTIDE SEQUENCE [LARGE SCALE GENOMIC DNA]</scope>
    <source>
        <strain evidence="8 9">BE190</strain>
    </source>
</reference>
<keyword evidence="2 6" id="KW-0288">FMN</keyword>
<comment type="subunit">
    <text evidence="6">Homodimer.</text>
</comment>
<feature type="domain" description="Flavodoxin-like fold" evidence="7">
    <location>
        <begin position="3"/>
        <end position="195"/>
    </location>
</feature>
<evidence type="ECO:0000256" key="4">
    <source>
        <dbReference type="ARBA" id="ARBA00023027"/>
    </source>
</evidence>
<evidence type="ECO:0000256" key="5">
    <source>
        <dbReference type="ARBA" id="ARBA00048542"/>
    </source>
</evidence>
<evidence type="ECO:0000256" key="3">
    <source>
        <dbReference type="ARBA" id="ARBA00023002"/>
    </source>
</evidence>
<comment type="catalytic activity">
    <reaction evidence="6">
        <text>2 a quinone + NADH + H(+) = 2 a 1,4-benzosemiquinone + NAD(+)</text>
        <dbReference type="Rhea" id="RHEA:65952"/>
        <dbReference type="ChEBI" id="CHEBI:15378"/>
        <dbReference type="ChEBI" id="CHEBI:57540"/>
        <dbReference type="ChEBI" id="CHEBI:57945"/>
        <dbReference type="ChEBI" id="CHEBI:132124"/>
        <dbReference type="ChEBI" id="CHEBI:134225"/>
    </reaction>
</comment>
<comment type="function">
    <text evidence="6">Also exhibits azoreductase activity. Catalyzes the reductive cleavage of the azo bond in aromatic azo compounds to the corresponding amines.</text>
</comment>
<sequence length="199" mass="21606">MATLLQINSSLFGDNGNSSVLTQEFVQRWKAQNPTGDVVVRDFAKEDVPHLDAARVQALFSPVEGRTEAQQAVLDYSDKIIAEIEAADVIVIGVPLYNFGVPSTLKAYFDHIARAGVTFKYTETGPVGLLNNKPVYIIATRGGVHKGQPSDTQSQFLTNFLSFVGLKDVHFIYAEGLNMGQKDQAFAAAKTEIEQGVAA</sequence>
<keyword evidence="4 6" id="KW-0520">NAD</keyword>
<dbReference type="InterPro" id="IPR050104">
    <property type="entry name" value="FMN-dep_NADH:Q_OxRdtase_AzoR1"/>
</dbReference>
<comment type="caution">
    <text evidence="6">Lacks conserved residue(s) required for the propagation of feature annotation.</text>
</comment>
<dbReference type="HAMAP" id="MF_01216">
    <property type="entry name" value="Azoreductase_type1"/>
    <property type="match status" value="1"/>
</dbReference>
<comment type="caution">
    <text evidence="8">The sequence shown here is derived from an EMBL/GenBank/DDBJ whole genome shotgun (WGS) entry which is preliminary data.</text>
</comment>
<keyword evidence="1 6" id="KW-0285">Flavoprotein</keyword>
<dbReference type="SUPFAM" id="SSF52218">
    <property type="entry name" value="Flavoproteins"/>
    <property type="match status" value="1"/>
</dbReference>
<dbReference type="InterPro" id="IPR029039">
    <property type="entry name" value="Flavoprotein-like_sf"/>
</dbReference>
<feature type="binding site" evidence="6">
    <location>
        <begin position="140"/>
        <end position="143"/>
    </location>
    <ligand>
        <name>FMN</name>
        <dbReference type="ChEBI" id="CHEBI:58210"/>
    </ligand>
</feature>
<gene>
    <name evidence="6" type="primary">azoR</name>
    <name evidence="8" type="ORF">J2X05_001749</name>
</gene>
<dbReference type="PANTHER" id="PTHR43741">
    <property type="entry name" value="FMN-DEPENDENT NADH-AZOREDUCTASE 1"/>
    <property type="match status" value="1"/>
</dbReference>
<name>A0ABU1UXB6_9GAMM</name>
<organism evidence="8 9">
    <name type="scientific">Cellvibrio fibrivorans</name>
    <dbReference type="NCBI Taxonomy" id="126350"/>
    <lineage>
        <taxon>Bacteria</taxon>
        <taxon>Pseudomonadati</taxon>
        <taxon>Pseudomonadota</taxon>
        <taxon>Gammaproteobacteria</taxon>
        <taxon>Cellvibrionales</taxon>
        <taxon>Cellvibrionaceae</taxon>
        <taxon>Cellvibrio</taxon>
    </lineage>
</organism>
<feature type="binding site" evidence="6">
    <location>
        <position position="10"/>
    </location>
    <ligand>
        <name>FMN</name>
        <dbReference type="ChEBI" id="CHEBI:58210"/>
    </ligand>
</feature>
<dbReference type="EC" id="1.6.5.-" evidence="6"/>
<proteinExistence type="inferred from homology"/>
<keyword evidence="9" id="KW-1185">Reference proteome</keyword>
<dbReference type="PANTHER" id="PTHR43741:SF2">
    <property type="entry name" value="FMN-DEPENDENT NADH:QUINONE OXIDOREDUCTASE"/>
    <property type="match status" value="1"/>
</dbReference>
<dbReference type="InterPro" id="IPR003680">
    <property type="entry name" value="Flavodoxin_fold"/>
</dbReference>
<dbReference type="Proteomes" id="UP001253595">
    <property type="component" value="Unassembled WGS sequence"/>
</dbReference>
<evidence type="ECO:0000256" key="6">
    <source>
        <dbReference type="HAMAP-Rule" id="MF_01216"/>
    </source>
</evidence>
<dbReference type="EMBL" id="JAVDVX010000002">
    <property type="protein sequence ID" value="MDR7089743.1"/>
    <property type="molecule type" value="Genomic_DNA"/>
</dbReference>
<comment type="catalytic activity">
    <reaction evidence="5">
        <text>N,N-dimethyl-1,4-phenylenediamine + anthranilate + 2 NAD(+) = 2-(4-dimethylaminophenyl)diazenylbenzoate + 2 NADH + 2 H(+)</text>
        <dbReference type="Rhea" id="RHEA:55872"/>
        <dbReference type="ChEBI" id="CHEBI:15378"/>
        <dbReference type="ChEBI" id="CHEBI:15783"/>
        <dbReference type="ChEBI" id="CHEBI:16567"/>
        <dbReference type="ChEBI" id="CHEBI:57540"/>
        <dbReference type="ChEBI" id="CHEBI:57945"/>
        <dbReference type="ChEBI" id="CHEBI:71579"/>
        <dbReference type="EC" id="1.7.1.17"/>
    </reaction>
    <physiologicalReaction direction="right-to-left" evidence="5">
        <dbReference type="Rhea" id="RHEA:55874"/>
    </physiologicalReaction>
</comment>
<evidence type="ECO:0000313" key="8">
    <source>
        <dbReference type="EMBL" id="MDR7089743.1"/>
    </source>
</evidence>
<comment type="function">
    <text evidence="6">Quinone reductase that provides resistance to thiol-specific stress caused by electrophilic quinones.</text>
</comment>
<comment type="cofactor">
    <cofactor evidence="6">
        <name>FMN</name>
        <dbReference type="ChEBI" id="CHEBI:58210"/>
    </cofactor>
    <text evidence="6">Binds 1 FMN per subunit.</text>
</comment>
<dbReference type="Pfam" id="PF02525">
    <property type="entry name" value="Flavodoxin_2"/>
    <property type="match status" value="1"/>
</dbReference>
<dbReference type="EC" id="1.7.1.17" evidence="6"/>
<protein>
    <recommendedName>
        <fullName evidence="6">FMN dependent NADH:quinone oxidoreductase</fullName>
        <ecNumber evidence="6">1.6.5.-</ecNumber>
    </recommendedName>
    <alternativeName>
        <fullName evidence="6">Azo-dye reductase</fullName>
    </alternativeName>
    <alternativeName>
        <fullName evidence="6">FMN-dependent NADH-azo compound oxidoreductase</fullName>
    </alternativeName>
    <alternativeName>
        <fullName evidence="6">FMN-dependent NADH-azoreductase</fullName>
        <ecNumber evidence="6">1.7.1.17</ecNumber>
    </alternativeName>
</protein>
<dbReference type="InterPro" id="IPR023048">
    <property type="entry name" value="NADH:quinone_OxRdtase_FMN_depd"/>
</dbReference>
<keyword evidence="3 6" id="KW-0560">Oxidoreductase</keyword>
<comment type="similarity">
    <text evidence="6">Belongs to the azoreductase type 1 family.</text>
</comment>
<dbReference type="RefSeq" id="WP_310071301.1">
    <property type="nucleotide sequence ID" value="NZ_JAVDVX010000002.1"/>
</dbReference>
<dbReference type="GO" id="GO:0016491">
    <property type="term" value="F:oxidoreductase activity"/>
    <property type="evidence" value="ECO:0007669"/>
    <property type="project" value="UniProtKB-KW"/>
</dbReference>
<evidence type="ECO:0000256" key="1">
    <source>
        <dbReference type="ARBA" id="ARBA00022630"/>
    </source>
</evidence>
<accession>A0ABU1UXB6</accession>
<dbReference type="Gene3D" id="3.40.50.360">
    <property type="match status" value="1"/>
</dbReference>
<evidence type="ECO:0000259" key="7">
    <source>
        <dbReference type="Pfam" id="PF02525"/>
    </source>
</evidence>
<evidence type="ECO:0000313" key="9">
    <source>
        <dbReference type="Proteomes" id="UP001253595"/>
    </source>
</evidence>
<evidence type="ECO:0000256" key="2">
    <source>
        <dbReference type="ARBA" id="ARBA00022643"/>
    </source>
</evidence>